<dbReference type="InterPro" id="IPR023187">
    <property type="entry name" value="Tscrpt_reg_MarR-type_CS"/>
</dbReference>
<dbReference type="PROSITE" id="PS01117">
    <property type="entry name" value="HTH_MARR_1"/>
    <property type="match status" value="1"/>
</dbReference>
<accession>A0A3P7RSS6</accession>
<proteinExistence type="predicted"/>
<evidence type="ECO:0000259" key="4">
    <source>
        <dbReference type="PROSITE" id="PS50995"/>
    </source>
</evidence>
<reference evidence="5 6" key="1">
    <citation type="submission" date="2018-09" db="EMBL/GenBank/DDBJ databases">
        <authorList>
            <person name="Postec A."/>
        </authorList>
    </citation>
    <scope>NUCLEOTIDE SEQUENCE [LARGE SCALE GENOMIC DNA]</scope>
    <source>
        <strain evidence="5">70B-A</strain>
    </source>
</reference>
<dbReference type="Gene3D" id="1.10.10.10">
    <property type="entry name" value="Winged helix-like DNA-binding domain superfamily/Winged helix DNA-binding domain"/>
    <property type="match status" value="1"/>
</dbReference>
<dbReference type="GO" id="GO:0003677">
    <property type="term" value="F:DNA binding"/>
    <property type="evidence" value="ECO:0007669"/>
    <property type="project" value="UniProtKB-KW"/>
</dbReference>
<keyword evidence="2" id="KW-0238">DNA-binding</keyword>
<dbReference type="Proteomes" id="UP000279029">
    <property type="component" value="Chromosome"/>
</dbReference>
<dbReference type="InterPro" id="IPR036388">
    <property type="entry name" value="WH-like_DNA-bd_sf"/>
</dbReference>
<dbReference type="Pfam" id="PF14470">
    <property type="entry name" value="bPH_3"/>
    <property type="match status" value="1"/>
</dbReference>
<evidence type="ECO:0000256" key="1">
    <source>
        <dbReference type="ARBA" id="ARBA00023015"/>
    </source>
</evidence>
<dbReference type="InterPro" id="IPR039519">
    <property type="entry name" value="YokE-like_PH"/>
</dbReference>
<dbReference type="PRINTS" id="PR00598">
    <property type="entry name" value="HTHMARR"/>
</dbReference>
<sequence length="449" mass="52391">MDAWVRQSRENIQHLFQHYKNLDIDMPLHSPLEKKLNPTDMDVLNLFELETSIAIKKVIMYLDVPNSTITSTVNRLEAKGLITRSIHPQDKRTYNLQLTENGQEIINLRKARKEQFLEILFQVLDDEEKQTLFQLLSKMTEEVLKNQTGLARRFNMNKLEQEYHSFGSWLVEIKNEEDIPLQFIDLKQTILDAEYSFKVPRKIERRKAHPGMRLYDAVVSLLEDRIVLQQIQNKAVEVHEIPFHEISYLVHSNELLDSQIIIVTKKQEYVIGYNSVSFDISNDFISRVRDRILTPVAVLDLDAFDEVKSIDSELYKNLISNETSDSPVKIIEYQPFIELSKTNPSTAEKLFNALNKYELQDTVFLANTKELIIVNRKDAVKKVEKADYGYCRTYMDLTKIKSIRIKDAPEMSHLQILLINMDDIEVPFEVGDTFTMDALNQLLAMRKMT</sequence>
<dbReference type="EMBL" id="LR130778">
    <property type="protein sequence ID" value="VDN46056.1"/>
    <property type="molecule type" value="Genomic_DNA"/>
</dbReference>
<dbReference type="PROSITE" id="PS50995">
    <property type="entry name" value="HTH_MARR_2"/>
    <property type="match status" value="1"/>
</dbReference>
<gene>
    <name evidence="5" type="ORF">PATL70BA_0212</name>
</gene>
<dbReference type="AlphaFoldDB" id="A0A3P7RSS6"/>
<evidence type="ECO:0000256" key="3">
    <source>
        <dbReference type="ARBA" id="ARBA00023163"/>
    </source>
</evidence>
<dbReference type="KEGG" id="cbar:PATL70BA_0212"/>
<dbReference type="SMART" id="SM00347">
    <property type="entry name" value="HTH_MARR"/>
    <property type="match status" value="1"/>
</dbReference>
<protein>
    <recommendedName>
        <fullName evidence="4">HTH marR-type domain-containing protein</fullName>
    </recommendedName>
</protein>
<keyword evidence="6" id="KW-1185">Reference proteome</keyword>
<keyword evidence="3" id="KW-0804">Transcription</keyword>
<dbReference type="Pfam" id="PF01047">
    <property type="entry name" value="MarR"/>
    <property type="match status" value="1"/>
</dbReference>
<dbReference type="GO" id="GO:0003700">
    <property type="term" value="F:DNA-binding transcription factor activity"/>
    <property type="evidence" value="ECO:0007669"/>
    <property type="project" value="InterPro"/>
</dbReference>
<organism evidence="5 6">
    <name type="scientific">Petrocella atlantisensis</name>
    <dbReference type="NCBI Taxonomy" id="2173034"/>
    <lineage>
        <taxon>Bacteria</taxon>
        <taxon>Bacillati</taxon>
        <taxon>Bacillota</taxon>
        <taxon>Clostridia</taxon>
        <taxon>Lachnospirales</taxon>
        <taxon>Vallitaleaceae</taxon>
        <taxon>Petrocella</taxon>
    </lineage>
</organism>
<dbReference type="SUPFAM" id="SSF46785">
    <property type="entry name" value="Winged helix' DNA-binding domain"/>
    <property type="match status" value="1"/>
</dbReference>
<dbReference type="InterPro" id="IPR036390">
    <property type="entry name" value="WH_DNA-bd_sf"/>
</dbReference>
<keyword evidence="1" id="KW-0805">Transcription regulation</keyword>
<dbReference type="PANTHER" id="PTHR42756:SF1">
    <property type="entry name" value="TRANSCRIPTIONAL REPRESSOR OF EMRAB OPERON"/>
    <property type="match status" value="1"/>
</dbReference>
<dbReference type="InterPro" id="IPR000835">
    <property type="entry name" value="HTH_MarR-typ"/>
</dbReference>
<name>A0A3P7RSS6_9FIRM</name>
<dbReference type="PANTHER" id="PTHR42756">
    <property type="entry name" value="TRANSCRIPTIONAL REGULATOR, MARR"/>
    <property type="match status" value="1"/>
</dbReference>
<evidence type="ECO:0000313" key="6">
    <source>
        <dbReference type="Proteomes" id="UP000279029"/>
    </source>
</evidence>
<evidence type="ECO:0000256" key="2">
    <source>
        <dbReference type="ARBA" id="ARBA00023125"/>
    </source>
</evidence>
<evidence type="ECO:0000313" key="5">
    <source>
        <dbReference type="EMBL" id="VDN46056.1"/>
    </source>
</evidence>
<feature type="domain" description="HTH marR-type" evidence="4">
    <location>
        <begin position="1"/>
        <end position="141"/>
    </location>
</feature>